<evidence type="ECO:0000313" key="1">
    <source>
        <dbReference type="EMBL" id="KAJ7191241.1"/>
    </source>
</evidence>
<evidence type="ECO:0000313" key="2">
    <source>
        <dbReference type="Proteomes" id="UP001219525"/>
    </source>
</evidence>
<sequence length="157" mass="18789">MYILQLQSRLVPTRLPGRNDPKQMEIKYLQHQRKYMMERKQTAWYHTGTVAFYSIRMSRVTPPDLYEKFSYVTGVQKFIRKLSAGSRERPRIGWDGIRKFLYVTPVIRILRMDKFVSNVTPKMSYELSKMLQLIRLIMHKIEFSLIKSVWIETPGKI</sequence>
<reference evidence="1" key="1">
    <citation type="submission" date="2023-03" db="EMBL/GenBank/DDBJ databases">
        <title>Massive genome expansion in bonnet fungi (Mycena s.s.) driven by repeated elements and novel gene families across ecological guilds.</title>
        <authorList>
            <consortium name="Lawrence Berkeley National Laboratory"/>
            <person name="Harder C.B."/>
            <person name="Miyauchi S."/>
            <person name="Viragh M."/>
            <person name="Kuo A."/>
            <person name="Thoen E."/>
            <person name="Andreopoulos B."/>
            <person name="Lu D."/>
            <person name="Skrede I."/>
            <person name="Drula E."/>
            <person name="Henrissat B."/>
            <person name="Morin E."/>
            <person name="Kohler A."/>
            <person name="Barry K."/>
            <person name="LaButti K."/>
            <person name="Morin E."/>
            <person name="Salamov A."/>
            <person name="Lipzen A."/>
            <person name="Mereny Z."/>
            <person name="Hegedus B."/>
            <person name="Baldrian P."/>
            <person name="Stursova M."/>
            <person name="Weitz H."/>
            <person name="Taylor A."/>
            <person name="Grigoriev I.V."/>
            <person name="Nagy L.G."/>
            <person name="Martin F."/>
            <person name="Kauserud H."/>
        </authorList>
    </citation>
    <scope>NUCLEOTIDE SEQUENCE</scope>
    <source>
        <strain evidence="1">9144</strain>
    </source>
</reference>
<dbReference type="EMBL" id="JARJCW010000135">
    <property type="protein sequence ID" value="KAJ7191241.1"/>
    <property type="molecule type" value="Genomic_DNA"/>
</dbReference>
<keyword evidence="2" id="KW-1185">Reference proteome</keyword>
<proteinExistence type="predicted"/>
<comment type="caution">
    <text evidence="1">The sequence shown here is derived from an EMBL/GenBank/DDBJ whole genome shotgun (WGS) entry which is preliminary data.</text>
</comment>
<dbReference type="Proteomes" id="UP001219525">
    <property type="component" value="Unassembled WGS sequence"/>
</dbReference>
<protein>
    <submittedName>
        <fullName evidence="1">Uncharacterized protein</fullName>
    </submittedName>
</protein>
<accession>A0AAD6UNJ2</accession>
<dbReference type="AlphaFoldDB" id="A0AAD6UNJ2"/>
<gene>
    <name evidence="1" type="ORF">GGX14DRAFT_407305</name>
</gene>
<name>A0AAD6UNJ2_9AGAR</name>
<organism evidence="1 2">
    <name type="scientific">Mycena pura</name>
    <dbReference type="NCBI Taxonomy" id="153505"/>
    <lineage>
        <taxon>Eukaryota</taxon>
        <taxon>Fungi</taxon>
        <taxon>Dikarya</taxon>
        <taxon>Basidiomycota</taxon>
        <taxon>Agaricomycotina</taxon>
        <taxon>Agaricomycetes</taxon>
        <taxon>Agaricomycetidae</taxon>
        <taxon>Agaricales</taxon>
        <taxon>Marasmiineae</taxon>
        <taxon>Mycenaceae</taxon>
        <taxon>Mycena</taxon>
    </lineage>
</organism>